<dbReference type="RefSeq" id="WP_290231733.1">
    <property type="nucleotide sequence ID" value="NZ_JAUFPZ010000002.1"/>
</dbReference>
<dbReference type="EMBL" id="JBHSAS010000011">
    <property type="protein sequence ID" value="MFC4028998.1"/>
    <property type="molecule type" value="Genomic_DNA"/>
</dbReference>
<reference evidence="4" key="1">
    <citation type="journal article" date="2014" name="Int. J. Syst. Evol. Microbiol.">
        <title>Complete genome of a new Firmicutes species belonging to the dominant human colonic microbiota ('Ruminococcus bicirculans') reveals two chromosomes and a selective capacity to utilize plant glucans.</title>
        <authorList>
            <consortium name="NISC Comparative Sequencing Program"/>
            <person name="Wegmann U."/>
            <person name="Louis P."/>
            <person name="Goesmann A."/>
            <person name="Henrissat B."/>
            <person name="Duncan S.H."/>
            <person name="Flint H.J."/>
        </authorList>
    </citation>
    <scope>NUCLEOTIDE SEQUENCE</scope>
    <source>
        <strain evidence="4">CECT 9128</strain>
    </source>
</reference>
<name>A0ABV8HA81_9FLAO</name>
<dbReference type="Pfam" id="PF00533">
    <property type="entry name" value="BRCT"/>
    <property type="match status" value="1"/>
</dbReference>
<dbReference type="EMBL" id="JBHSAS010000006">
    <property type="protein sequence ID" value="MFC4027853.1"/>
    <property type="molecule type" value="Genomic_DNA"/>
</dbReference>
<comment type="caution">
    <text evidence="4">The sequence shown here is derived from an EMBL/GenBank/DDBJ whole genome shotgun (WGS) entry which is preliminary data.</text>
</comment>
<dbReference type="InterPro" id="IPR036420">
    <property type="entry name" value="BRCT_dom_sf"/>
</dbReference>
<protein>
    <submittedName>
        <fullName evidence="4">BRCT domain-containing protein</fullName>
    </submittedName>
</protein>
<dbReference type="SUPFAM" id="SSF52113">
    <property type="entry name" value="BRCT domain"/>
    <property type="match status" value="1"/>
</dbReference>
<organism evidence="4 5">
    <name type="scientific">Zunongwangia endophytica</name>
    <dbReference type="NCBI Taxonomy" id="1808945"/>
    <lineage>
        <taxon>Bacteria</taxon>
        <taxon>Pseudomonadati</taxon>
        <taxon>Bacteroidota</taxon>
        <taxon>Flavobacteriia</taxon>
        <taxon>Flavobacteriales</taxon>
        <taxon>Flavobacteriaceae</taxon>
        <taxon>Zunongwangia</taxon>
    </lineage>
</organism>
<proteinExistence type="predicted"/>
<feature type="transmembrane region" description="Helical" evidence="1">
    <location>
        <begin position="6"/>
        <end position="24"/>
    </location>
</feature>
<dbReference type="Proteomes" id="UP001595793">
    <property type="component" value="Unassembled WGS sequence"/>
</dbReference>
<evidence type="ECO:0000313" key="5">
    <source>
        <dbReference type="Proteomes" id="UP001595793"/>
    </source>
</evidence>
<dbReference type="Gene3D" id="3.40.50.10190">
    <property type="entry name" value="BRCT domain"/>
    <property type="match status" value="1"/>
</dbReference>
<evidence type="ECO:0000313" key="4">
    <source>
        <dbReference type="EMBL" id="MFC4028998.1"/>
    </source>
</evidence>
<keyword evidence="1" id="KW-1133">Transmembrane helix</keyword>
<keyword evidence="1" id="KW-0812">Transmembrane</keyword>
<reference evidence="4" key="3">
    <citation type="submission" date="2024-09" db="EMBL/GenBank/DDBJ databases">
        <authorList>
            <person name="Sun Q."/>
            <person name="Mori K."/>
        </authorList>
    </citation>
    <scope>NUCLEOTIDE SEQUENCE</scope>
    <source>
        <strain evidence="4">CECT 9128</strain>
    </source>
</reference>
<keyword evidence="1" id="KW-0472">Membrane</keyword>
<evidence type="ECO:0000256" key="1">
    <source>
        <dbReference type="SAM" id="Phobius"/>
    </source>
</evidence>
<sequence length="142" mass="16446">MAPILLVIYLFIFVGIIFISWNYFNTPEDTDEHQAKPSKLDDFEGKKVVFDGHLDINRESSIKNELKTRNALVEERMTEDTHLLVTGKNPDWLVVDEAKSKGVTIVNEMDWQRLKKSDETIEKRRSAILIEKKKQVDSAKIV</sequence>
<feature type="domain" description="BRCT" evidence="2">
    <location>
        <begin position="41"/>
        <end position="109"/>
    </location>
</feature>
<reference evidence="5" key="2">
    <citation type="journal article" date="2019" name="Int. J. Syst. Evol. Microbiol.">
        <title>The Global Catalogue of Microorganisms (GCM) 10K type strain sequencing project: providing services to taxonomists for standard genome sequencing and annotation.</title>
        <authorList>
            <consortium name="The Broad Institute Genomics Platform"/>
            <consortium name="The Broad Institute Genome Sequencing Center for Infectious Disease"/>
            <person name="Wu L."/>
            <person name="Ma J."/>
        </authorList>
    </citation>
    <scope>NUCLEOTIDE SEQUENCE [LARGE SCALE GENOMIC DNA]</scope>
    <source>
        <strain evidence="5">CECT 9128</strain>
    </source>
</reference>
<evidence type="ECO:0000259" key="2">
    <source>
        <dbReference type="Pfam" id="PF00533"/>
    </source>
</evidence>
<keyword evidence="5" id="KW-1185">Reference proteome</keyword>
<gene>
    <name evidence="3" type="ORF">ACFOS1_10600</name>
    <name evidence="4" type="ORF">ACFOS1_16365</name>
</gene>
<dbReference type="InterPro" id="IPR001357">
    <property type="entry name" value="BRCT_dom"/>
</dbReference>
<accession>A0ABV8HA81</accession>
<evidence type="ECO:0000313" key="3">
    <source>
        <dbReference type="EMBL" id="MFC4027853.1"/>
    </source>
</evidence>